<sequence>MPFSLGIFITGKSAKTTRSQIGSAKGQSRKPADTKKSQKPNASQLPELDITTKVRPISSNSIDVMVRANPDSEN</sequence>
<evidence type="ECO:0000313" key="2">
    <source>
        <dbReference type="EMBL" id="MEK9512202.1"/>
    </source>
</evidence>
<organism evidence="2 3">
    <name type="scientific">Limnospira fusiformis PMC 851.14</name>
    <dbReference type="NCBI Taxonomy" id="2219512"/>
    <lineage>
        <taxon>Bacteria</taxon>
        <taxon>Bacillati</taxon>
        <taxon>Cyanobacteriota</taxon>
        <taxon>Cyanophyceae</taxon>
        <taxon>Oscillatoriophycideae</taxon>
        <taxon>Oscillatoriales</taxon>
        <taxon>Sirenicapillariaceae</taxon>
        <taxon>Limnospira</taxon>
    </lineage>
</organism>
<accession>A0ABU9ELE0</accession>
<protein>
    <submittedName>
        <fullName evidence="2">Uncharacterized protein</fullName>
    </submittedName>
</protein>
<name>A0ABU9ELE0_LIMFS</name>
<proteinExistence type="predicted"/>
<dbReference type="Proteomes" id="UP001387447">
    <property type="component" value="Unassembled WGS sequence"/>
</dbReference>
<evidence type="ECO:0000313" key="3">
    <source>
        <dbReference type="Proteomes" id="UP001387447"/>
    </source>
</evidence>
<evidence type="ECO:0000256" key="1">
    <source>
        <dbReference type="SAM" id="MobiDB-lite"/>
    </source>
</evidence>
<dbReference type="EMBL" id="JBBWYZ010000009">
    <property type="protein sequence ID" value="MEK9512202.1"/>
    <property type="molecule type" value="Genomic_DNA"/>
</dbReference>
<gene>
    <name evidence="2" type="ORF">AAEJ74_11025</name>
</gene>
<feature type="region of interest" description="Disordered" evidence="1">
    <location>
        <begin position="1"/>
        <end position="74"/>
    </location>
</feature>
<comment type="caution">
    <text evidence="2">The sequence shown here is derived from an EMBL/GenBank/DDBJ whole genome shotgun (WGS) entry which is preliminary data.</text>
</comment>
<feature type="compositionally biased region" description="Polar residues" evidence="1">
    <location>
        <begin position="13"/>
        <end position="26"/>
    </location>
</feature>
<keyword evidence="3" id="KW-1185">Reference proteome</keyword>
<dbReference type="RefSeq" id="WP_315646686.1">
    <property type="nucleotide sequence ID" value="NZ_JBBWYZ010000009.1"/>
</dbReference>
<reference evidence="2 3" key="1">
    <citation type="journal article" date="2024" name="Front. Microbiol.">
        <title>Transcriptomic insights into the dominance of two phototrophs throughout the water column of a tropical hypersaline-alkaline crater lake (Dziani Dzaha, Mayotte).</title>
        <authorList>
            <person name="Duperron S."/>
            <person name="Halary S."/>
            <person name="Bouly J.-P."/>
            <person name="Roussel T."/>
            <person name="Hugoni M."/>
            <person name="Bruto M."/>
            <person name="Oger P."/>
            <person name="Duval C."/>
            <person name="Woo A."/>
            <person name="Jezequiel D."/>
            <person name="Ader M."/>
            <person name="Leboulanger C."/>
            <person name="Agogue H."/>
            <person name="Grossi V."/>
            <person name="Trousselier M."/>
            <person name="Bernard C."/>
        </authorList>
    </citation>
    <scope>NUCLEOTIDE SEQUENCE [LARGE SCALE GENOMIC DNA]</scope>
    <source>
        <strain evidence="2 3">PMC 851.14</strain>
    </source>
</reference>